<evidence type="ECO:0000313" key="2">
    <source>
        <dbReference type="EMBL" id="MDN3687692.1"/>
    </source>
</evidence>
<dbReference type="Pfam" id="PF06452">
    <property type="entry name" value="CBM9_1"/>
    <property type="match status" value="1"/>
</dbReference>
<gene>
    <name evidence="2" type="ORF">QWZ15_07625</name>
</gene>
<dbReference type="PANTHER" id="PTHR35532:SF5">
    <property type="entry name" value="CARBOHYDRATE-BINDING DOMAIN-CONTAINING PROTEIN"/>
    <property type="match status" value="1"/>
</dbReference>
<sequence>MNKILTGMLVLVLSLQESYSQPVPKPRHYLAYFVTNALTMDGKLTEPSWEQASWSEPFLDIQGPDFPKPQQLTRMKMLWDKEFLYIGVRLEETHIWATYTERESVIFHENDIEVFLDPDGDTHHYYELEINALGTVWDLMLTRPYRDGGKPINGWNINDFRHAVHLEGTPNDPSDEDDYWSIEMAIPWKSLSQSGPNYRAPKSGSQWKINFSRVQWQIEADESGYKKKINPKTGKPFREDNWVWSPMGLVNMHLPDRWGLVQFSDFPVGTGTDTFVPNEDEKVKRALREIYEAQRKLYAAQGHYSTDQVGLQLNNELEEIFFEVSNTRFKISSPSLVTQDQQWYITEDGRIWKE</sequence>
<evidence type="ECO:0000313" key="3">
    <source>
        <dbReference type="Proteomes" id="UP001236663"/>
    </source>
</evidence>
<keyword evidence="3" id="KW-1185">Reference proteome</keyword>
<protein>
    <submittedName>
        <fullName evidence="2">Carbohydrate-binding family 9-like protein</fullName>
    </submittedName>
</protein>
<dbReference type="EMBL" id="JAUFQS010000006">
    <property type="protein sequence ID" value="MDN3687692.1"/>
    <property type="molecule type" value="Genomic_DNA"/>
</dbReference>
<dbReference type="Gene3D" id="2.60.40.1190">
    <property type="match status" value="1"/>
</dbReference>
<comment type="caution">
    <text evidence="2">The sequence shown here is derived from an EMBL/GenBank/DDBJ whole genome shotgun (WGS) entry which is preliminary data.</text>
</comment>
<reference evidence="3" key="1">
    <citation type="journal article" date="2019" name="Int. J. Syst. Evol. Microbiol.">
        <title>The Global Catalogue of Microorganisms (GCM) 10K type strain sequencing project: providing services to taxonomists for standard genome sequencing and annotation.</title>
        <authorList>
            <consortium name="The Broad Institute Genomics Platform"/>
            <consortium name="The Broad Institute Genome Sequencing Center for Infectious Disease"/>
            <person name="Wu L."/>
            <person name="Ma J."/>
        </authorList>
    </citation>
    <scope>NUCLEOTIDE SEQUENCE [LARGE SCALE GENOMIC DNA]</scope>
    <source>
        <strain evidence="3">CECT 7706</strain>
    </source>
</reference>
<evidence type="ECO:0000259" key="1">
    <source>
        <dbReference type="Pfam" id="PF06452"/>
    </source>
</evidence>
<proteinExistence type="predicted"/>
<dbReference type="SUPFAM" id="SSF49344">
    <property type="entry name" value="CBD9-like"/>
    <property type="match status" value="1"/>
</dbReference>
<dbReference type="PANTHER" id="PTHR35532">
    <property type="entry name" value="SIMILAR TO POLYHYDROXYALKANOATE DEPOLYMERASE"/>
    <property type="match status" value="1"/>
</dbReference>
<dbReference type="Proteomes" id="UP001236663">
    <property type="component" value="Unassembled WGS sequence"/>
</dbReference>
<dbReference type="RefSeq" id="WP_163385041.1">
    <property type="nucleotide sequence ID" value="NZ_JAUFQS010000006.1"/>
</dbReference>
<name>A0ABT8C5P4_9BACT</name>
<accession>A0ABT8C5P4</accession>
<organism evidence="2 3">
    <name type="scientific">Cyclobacterium jeungdonense</name>
    <dbReference type="NCBI Taxonomy" id="708087"/>
    <lineage>
        <taxon>Bacteria</taxon>
        <taxon>Pseudomonadati</taxon>
        <taxon>Bacteroidota</taxon>
        <taxon>Cytophagia</taxon>
        <taxon>Cytophagales</taxon>
        <taxon>Cyclobacteriaceae</taxon>
        <taxon>Cyclobacterium</taxon>
    </lineage>
</organism>
<dbReference type="CDD" id="cd09620">
    <property type="entry name" value="CBM9_like_3"/>
    <property type="match status" value="1"/>
</dbReference>
<feature type="domain" description="Carbohydrate-binding" evidence="1">
    <location>
        <begin position="41"/>
        <end position="262"/>
    </location>
</feature>
<dbReference type="InterPro" id="IPR010502">
    <property type="entry name" value="Carb-bd_dom_fam9"/>
</dbReference>